<dbReference type="EMBL" id="BTGU01013579">
    <property type="protein sequence ID" value="GMN74755.1"/>
    <property type="molecule type" value="Genomic_DNA"/>
</dbReference>
<dbReference type="Proteomes" id="UP001187192">
    <property type="component" value="Unassembled WGS sequence"/>
</dbReference>
<sequence>MPRRTPPSGFILLLHRRRLRGVPASAVKLLRGGSSRPPPPVLRASSPSIAVRRLYSPDPRSFDTLRITTLAHLNFNNNIEREKKKKQSNDSDKATGEDAEWSGGLEAASTRRRTLGYGGE</sequence>
<proteinExistence type="predicted"/>
<keyword evidence="3" id="KW-1185">Reference proteome</keyword>
<feature type="region of interest" description="Disordered" evidence="1">
    <location>
        <begin position="80"/>
        <end position="120"/>
    </location>
</feature>
<accession>A0AA88EJD7</accession>
<gene>
    <name evidence="2" type="ORF">TIFTF001_053914</name>
</gene>
<protein>
    <submittedName>
        <fullName evidence="2">Uncharacterized protein</fullName>
    </submittedName>
</protein>
<organism evidence="2 3">
    <name type="scientific">Ficus carica</name>
    <name type="common">Common fig</name>
    <dbReference type="NCBI Taxonomy" id="3494"/>
    <lineage>
        <taxon>Eukaryota</taxon>
        <taxon>Viridiplantae</taxon>
        <taxon>Streptophyta</taxon>
        <taxon>Embryophyta</taxon>
        <taxon>Tracheophyta</taxon>
        <taxon>Spermatophyta</taxon>
        <taxon>Magnoliopsida</taxon>
        <taxon>eudicotyledons</taxon>
        <taxon>Gunneridae</taxon>
        <taxon>Pentapetalae</taxon>
        <taxon>rosids</taxon>
        <taxon>fabids</taxon>
        <taxon>Rosales</taxon>
        <taxon>Moraceae</taxon>
        <taxon>Ficeae</taxon>
        <taxon>Ficus</taxon>
    </lineage>
</organism>
<dbReference type="AlphaFoldDB" id="A0AA88EJD7"/>
<evidence type="ECO:0000256" key="1">
    <source>
        <dbReference type="SAM" id="MobiDB-lite"/>
    </source>
</evidence>
<reference evidence="2" key="1">
    <citation type="submission" date="2023-07" db="EMBL/GenBank/DDBJ databases">
        <title>draft genome sequence of fig (Ficus carica).</title>
        <authorList>
            <person name="Takahashi T."/>
            <person name="Nishimura K."/>
        </authorList>
    </citation>
    <scope>NUCLEOTIDE SEQUENCE</scope>
</reference>
<comment type="caution">
    <text evidence="2">The sequence shown here is derived from an EMBL/GenBank/DDBJ whole genome shotgun (WGS) entry which is preliminary data.</text>
</comment>
<feature type="compositionally biased region" description="Basic and acidic residues" evidence="1">
    <location>
        <begin position="80"/>
        <end position="96"/>
    </location>
</feature>
<evidence type="ECO:0000313" key="2">
    <source>
        <dbReference type="EMBL" id="GMN74755.1"/>
    </source>
</evidence>
<name>A0AA88EJD7_FICCA</name>
<evidence type="ECO:0000313" key="3">
    <source>
        <dbReference type="Proteomes" id="UP001187192"/>
    </source>
</evidence>